<proteinExistence type="predicted"/>
<evidence type="ECO:0000313" key="3">
    <source>
        <dbReference type="Proteomes" id="UP000246132"/>
    </source>
</evidence>
<reference evidence="2 3" key="1">
    <citation type="journal article" date="2018" name="Int. J. Syst. Bacteriol.">
        <title>Oceaniradius stylonemae gen. nov., sp. nov., isolated from a red alga, Stylonema cornu-cervi.</title>
        <authorList>
            <person name="Jeong S."/>
        </authorList>
    </citation>
    <scope>NUCLEOTIDE SEQUENCE [LARGE SCALE GENOMIC DNA]</scope>
    <source>
        <strain evidence="2 3">StC1</strain>
    </source>
</reference>
<dbReference type="InterPro" id="IPR006311">
    <property type="entry name" value="TAT_signal"/>
</dbReference>
<feature type="chain" id="PRO_5018630456" evidence="1">
    <location>
        <begin position="28"/>
        <end position="254"/>
    </location>
</feature>
<dbReference type="AlphaFoldDB" id="A0A3A8AJS4"/>
<gene>
    <name evidence="2" type="ORF">DEM25_006400</name>
</gene>
<name>A0A3A8AJS4_9HYPH</name>
<comment type="caution">
    <text evidence="2">The sequence shown here is derived from an EMBL/GenBank/DDBJ whole genome shotgun (WGS) entry which is preliminary data.</text>
</comment>
<dbReference type="EMBL" id="QFWV02000004">
    <property type="protein sequence ID" value="RKF07920.1"/>
    <property type="molecule type" value="Genomic_DNA"/>
</dbReference>
<feature type="signal peptide" evidence="1">
    <location>
        <begin position="1"/>
        <end position="27"/>
    </location>
</feature>
<dbReference type="InterPro" id="IPR036249">
    <property type="entry name" value="Thioredoxin-like_sf"/>
</dbReference>
<protein>
    <submittedName>
        <fullName evidence="2">DUF1223 domain-containing protein</fullName>
    </submittedName>
</protein>
<dbReference type="OrthoDB" id="9808254at2"/>
<sequence>MPMITRRTLLAGTAATLAAVASGPARAAAAVSGVVELFTSQGCSSCPPADAALAEFAADPDVLALGYHVDYWDYLGWKDTLASADNTARQRAYARTLGSRSVYTPQAVVNGRDHLNGGYKTRIRGLIGEHEAAGNGLVVPVMVAMSAGRLSVGVGDGIKPAGADMLLTIVYYRDRSEVEIARGENAGRTMVYANAVMAQQTLGMWDGKAMQIDLPRDKIAQNKATGCAVLLQAAIDGAPGPIMGAAKLKGFDRS</sequence>
<dbReference type="Proteomes" id="UP000246132">
    <property type="component" value="Unassembled WGS sequence"/>
</dbReference>
<keyword evidence="1" id="KW-0732">Signal</keyword>
<evidence type="ECO:0000313" key="2">
    <source>
        <dbReference type="EMBL" id="RKF07920.1"/>
    </source>
</evidence>
<organism evidence="2 3">
    <name type="scientific">Oceaniradius stylonematis</name>
    <dbReference type="NCBI Taxonomy" id="2184161"/>
    <lineage>
        <taxon>Bacteria</taxon>
        <taxon>Pseudomonadati</taxon>
        <taxon>Pseudomonadota</taxon>
        <taxon>Alphaproteobacteria</taxon>
        <taxon>Hyphomicrobiales</taxon>
        <taxon>Ahrensiaceae</taxon>
        <taxon>Oceaniradius</taxon>
    </lineage>
</organism>
<keyword evidence="3" id="KW-1185">Reference proteome</keyword>
<evidence type="ECO:0000256" key="1">
    <source>
        <dbReference type="SAM" id="SignalP"/>
    </source>
</evidence>
<dbReference type="PANTHER" id="PTHR36057">
    <property type="match status" value="1"/>
</dbReference>
<dbReference type="PANTHER" id="PTHR36057:SF1">
    <property type="entry name" value="LIPOPROTEIN LIPID ATTACHMENT SITE-LIKE PROTEIN, PUTATIVE (DUF1223)-RELATED"/>
    <property type="match status" value="1"/>
</dbReference>
<dbReference type="PROSITE" id="PS51318">
    <property type="entry name" value="TAT"/>
    <property type="match status" value="1"/>
</dbReference>
<dbReference type="SUPFAM" id="SSF52833">
    <property type="entry name" value="Thioredoxin-like"/>
    <property type="match status" value="1"/>
</dbReference>
<dbReference type="InterPro" id="IPR010634">
    <property type="entry name" value="DUF1223"/>
</dbReference>
<accession>A0A3A8AJS4</accession>
<dbReference type="Pfam" id="PF06764">
    <property type="entry name" value="DUF1223"/>
    <property type="match status" value="1"/>
</dbReference>